<keyword evidence="3" id="KW-1133">Transmembrane helix</keyword>
<evidence type="ECO:0000313" key="6">
    <source>
        <dbReference type="Proteomes" id="UP001361570"/>
    </source>
</evidence>
<evidence type="ECO:0000313" key="5">
    <source>
        <dbReference type="EMBL" id="MEI4273039.1"/>
    </source>
</evidence>
<comment type="caution">
    <text evidence="5">The sequence shown here is derived from an EMBL/GenBank/DDBJ whole genome shotgun (WGS) entry which is preliminary data.</text>
</comment>
<dbReference type="Proteomes" id="UP001361570">
    <property type="component" value="Unassembled WGS sequence"/>
</dbReference>
<name>A0ABU8DW64_9ACTN</name>
<proteinExistence type="predicted"/>
<accession>A0ABU8DW64</accession>
<feature type="transmembrane region" description="Helical" evidence="3">
    <location>
        <begin position="282"/>
        <end position="301"/>
    </location>
</feature>
<evidence type="ECO:0000256" key="3">
    <source>
        <dbReference type="SAM" id="Phobius"/>
    </source>
</evidence>
<dbReference type="RefSeq" id="WP_336405164.1">
    <property type="nucleotide sequence ID" value="NZ_JBAPLU010000016.1"/>
</dbReference>
<dbReference type="Pfam" id="PF21725">
    <property type="entry name" value="T7SS_signal"/>
    <property type="match status" value="1"/>
</dbReference>
<sequence>MDWSALGGDPAPGSPESVDHGATALAAVASLAREAARDLRASSGRLGPTTWKGEAADAFRSGVLELPDRLSDVDLSFSQASSALTRYRDALDHAQAEARGALRNAQQAQSDLAAARTREAAARAAADAARRSQLSARTETTRLEAQQALTVDPTQRTSLQGPIATARARGDRAAAQASSARADLDRHAGAVQAAQEQLDRARARADGLRDRIRSAAEVAARALAAAEEQGHLPGFLERAYSDTKAWVVEYGPQAAEYLSLAATVLTFAAMVLPFAAPVLLGVALVVGAASLLLTIGSHAWSEEGMTAGAWLDVGLSTLGLVGTALGLGVVLKGAQVGLGTARGAGMLTQGGLQKSAALVGHLQDGTQILQGGVEGYEEDGVAGALRGSAVAATTIVAGHAFAKVSSVGVLAAVEQAHRNPDVSARLTDMGRRLRQASDASPFVVDADGTRDLQSLLAHGRSAPGGFLPGNHTATPGPGALLDHAVSTDRLHDFTEDLGHGVYDFAVEGFVEDAAAHLAEQALPPSFDQDAFWDQERR</sequence>
<keyword evidence="6" id="KW-1185">Reference proteome</keyword>
<dbReference type="Gene3D" id="1.10.287.1060">
    <property type="entry name" value="ESAT-6-like"/>
    <property type="match status" value="1"/>
</dbReference>
<keyword evidence="3" id="KW-0472">Membrane</keyword>
<dbReference type="InterPro" id="IPR049082">
    <property type="entry name" value="T7SS_signal"/>
</dbReference>
<keyword evidence="3" id="KW-0812">Transmembrane</keyword>
<evidence type="ECO:0000259" key="4">
    <source>
        <dbReference type="Pfam" id="PF21725"/>
    </source>
</evidence>
<evidence type="ECO:0000256" key="1">
    <source>
        <dbReference type="SAM" id="Coils"/>
    </source>
</evidence>
<feature type="domain" description="Putative T7SS secretion signal" evidence="4">
    <location>
        <begin position="13"/>
        <end position="184"/>
    </location>
</feature>
<dbReference type="SUPFAM" id="SSF82866">
    <property type="entry name" value="Multidrug efflux transporter AcrB transmembrane domain"/>
    <property type="match status" value="1"/>
</dbReference>
<reference evidence="5 6" key="1">
    <citation type="submission" date="2024-03" db="EMBL/GenBank/DDBJ databases">
        <title>Draft genome sequence of Klenkia sp. LSe6-5.</title>
        <authorList>
            <person name="Duangmal K."/>
            <person name="Chantavorakit T."/>
        </authorList>
    </citation>
    <scope>NUCLEOTIDE SEQUENCE [LARGE SCALE GENOMIC DNA]</scope>
    <source>
        <strain evidence="5 6">LSe6-5</strain>
    </source>
</reference>
<feature type="coiled-coil region" evidence="1">
    <location>
        <begin position="184"/>
        <end position="229"/>
    </location>
</feature>
<keyword evidence="1" id="KW-0175">Coiled coil</keyword>
<protein>
    <submittedName>
        <fullName evidence="5">T7SS-secreted protein</fullName>
    </submittedName>
</protein>
<feature type="coiled-coil region" evidence="1">
    <location>
        <begin position="84"/>
        <end position="118"/>
    </location>
</feature>
<organism evidence="5 6">
    <name type="scientific">Klenkia sesuvii</name>
    <dbReference type="NCBI Taxonomy" id="3103137"/>
    <lineage>
        <taxon>Bacteria</taxon>
        <taxon>Bacillati</taxon>
        <taxon>Actinomycetota</taxon>
        <taxon>Actinomycetes</taxon>
        <taxon>Geodermatophilales</taxon>
        <taxon>Geodermatophilaceae</taxon>
        <taxon>Klenkia</taxon>
    </lineage>
</organism>
<dbReference type="SUPFAM" id="SSF140453">
    <property type="entry name" value="EsxAB dimer-like"/>
    <property type="match status" value="1"/>
</dbReference>
<feature type="transmembrane region" description="Helical" evidence="3">
    <location>
        <begin position="307"/>
        <end position="331"/>
    </location>
</feature>
<evidence type="ECO:0000256" key="2">
    <source>
        <dbReference type="SAM" id="MobiDB-lite"/>
    </source>
</evidence>
<dbReference type="InterPro" id="IPR036689">
    <property type="entry name" value="ESAT-6-like_sf"/>
</dbReference>
<gene>
    <name evidence="5" type="ORF">TEK04_15025</name>
</gene>
<feature type="region of interest" description="Disordered" evidence="2">
    <location>
        <begin position="1"/>
        <end position="20"/>
    </location>
</feature>
<dbReference type="EMBL" id="JBAPLU010000016">
    <property type="protein sequence ID" value="MEI4273039.1"/>
    <property type="molecule type" value="Genomic_DNA"/>
</dbReference>